<comment type="catalytic activity">
    <reaction evidence="6 7">
        <text>L-threonylcarbamoyladenylate + adenosine(37) in tRNA = N(6)-L-threonylcarbamoyladenosine(37) in tRNA + AMP + H(+)</text>
        <dbReference type="Rhea" id="RHEA:37059"/>
        <dbReference type="Rhea" id="RHEA-COMP:10162"/>
        <dbReference type="Rhea" id="RHEA-COMP:10163"/>
        <dbReference type="ChEBI" id="CHEBI:15378"/>
        <dbReference type="ChEBI" id="CHEBI:73682"/>
        <dbReference type="ChEBI" id="CHEBI:74411"/>
        <dbReference type="ChEBI" id="CHEBI:74418"/>
        <dbReference type="ChEBI" id="CHEBI:456215"/>
        <dbReference type="EC" id="2.3.1.234"/>
    </reaction>
</comment>
<keyword evidence="5 7" id="KW-0012">Acyltransferase</keyword>
<dbReference type="NCBIfam" id="TIGR00329">
    <property type="entry name" value="gcp_kae1"/>
    <property type="match status" value="1"/>
</dbReference>
<name>H2AP10_KAZAF</name>
<dbReference type="PRINTS" id="PR00789">
    <property type="entry name" value="OSIALOPTASE"/>
</dbReference>
<dbReference type="KEGG" id="kaf:KAFR_0A06750"/>
<comment type="subcellular location">
    <subcellularLocation>
        <location evidence="7">Mitochondrion</location>
    </subcellularLocation>
</comment>
<reference evidence="9 10" key="1">
    <citation type="journal article" date="2011" name="Proc. Natl. Acad. Sci. U.S.A.">
        <title>Evolutionary erosion of yeast sex chromosomes by mating-type switching accidents.</title>
        <authorList>
            <person name="Gordon J.L."/>
            <person name="Armisen D."/>
            <person name="Proux-Wera E."/>
            <person name="Oheigeartaigh S.S."/>
            <person name="Byrne K.P."/>
            <person name="Wolfe K.H."/>
        </authorList>
    </citation>
    <scope>NUCLEOTIDE SEQUENCE [LARGE SCALE GENOMIC DNA]</scope>
    <source>
        <strain evidence="10">ATCC 22294 / BCRC 22015 / CBS 2517 / CECT 1963 / NBRC 1671 / NRRL Y-8276</strain>
    </source>
</reference>
<dbReference type="OrthoDB" id="10259622at2759"/>
<dbReference type="PANTHER" id="PTHR11735:SF6">
    <property type="entry name" value="TRNA N6-ADENOSINE THREONYLCARBAMOYLTRANSFERASE, MITOCHONDRIAL"/>
    <property type="match status" value="1"/>
</dbReference>
<keyword evidence="10" id="KW-1185">Reference proteome</keyword>
<dbReference type="STRING" id="1071382.H2AP10"/>
<evidence type="ECO:0000256" key="3">
    <source>
        <dbReference type="ARBA" id="ARBA00022694"/>
    </source>
</evidence>
<dbReference type="EC" id="2.3.1.234" evidence="1"/>
<dbReference type="Proteomes" id="UP000005220">
    <property type="component" value="Chromosome 1"/>
</dbReference>
<dbReference type="Gene3D" id="3.30.420.40">
    <property type="match status" value="2"/>
</dbReference>
<feature type="domain" description="Gcp-like" evidence="8">
    <location>
        <begin position="60"/>
        <end position="340"/>
    </location>
</feature>
<comment type="similarity">
    <text evidence="7">Belongs to the KAE1 / TsaD family.</text>
</comment>
<dbReference type="RefSeq" id="XP_003955245.1">
    <property type="nucleotide sequence ID" value="XM_003955196.1"/>
</dbReference>
<dbReference type="GO" id="GO:0000049">
    <property type="term" value="F:tRNA binding"/>
    <property type="evidence" value="ECO:0007669"/>
    <property type="project" value="EnsemblFungi"/>
</dbReference>
<dbReference type="InterPro" id="IPR022450">
    <property type="entry name" value="TsaD"/>
</dbReference>
<dbReference type="GO" id="GO:0008252">
    <property type="term" value="F:nucleotidase activity"/>
    <property type="evidence" value="ECO:0007669"/>
    <property type="project" value="EnsemblFungi"/>
</dbReference>
<dbReference type="GO" id="GO:0072670">
    <property type="term" value="P:mitochondrial tRNA threonylcarbamoyladenosine modification"/>
    <property type="evidence" value="ECO:0007669"/>
    <property type="project" value="EnsemblFungi"/>
</dbReference>
<dbReference type="HOGENOM" id="CLU_023208_4_1_1"/>
<sequence>MWKNRIISSNYRLNSIFCRRYYNILAIETSCDDTSIAYLQTENSMGRSKVVKHVKSTLDSVQTGGIIPTDAVSHHQEQLGKLLRTHFSRAQIQNTNVICVTRGPGMVGSLSVGLSFAKGLSAGIGCKLLGVHHMLGHLLVPRLSQEIEFPFISLLVSGGHSILVSSKSVLEHEILCESIDIAAGDALDKCGREIGLRGNMIGKELESFVGNPNQHQPIHYLSNPLTKHNNWKTQAFSFAPFITNVKNLMTDAKSEDLPFLKRVANEIQESIFEHIVTKIEHVIQLNPEKFSNKMNFVCSGGVSCNNRLRQMLQDRLASHFSAFYFPESMDLCTDNAVMIGHAGIEVIECFKREKNMMIENEMDILPIRNWPLTDLIGLSGWKSTCK</sequence>
<dbReference type="FunCoup" id="H2AP10">
    <property type="interactions" value="441"/>
</dbReference>
<evidence type="ECO:0000259" key="8">
    <source>
        <dbReference type="Pfam" id="PF00814"/>
    </source>
</evidence>
<evidence type="ECO:0000313" key="9">
    <source>
        <dbReference type="EMBL" id="CCF56110.1"/>
    </source>
</evidence>
<dbReference type="InParanoid" id="H2AP10"/>
<dbReference type="InterPro" id="IPR017861">
    <property type="entry name" value="KAE1/TsaD"/>
</dbReference>
<evidence type="ECO:0000256" key="5">
    <source>
        <dbReference type="ARBA" id="ARBA00023315"/>
    </source>
</evidence>
<protein>
    <recommendedName>
        <fullName evidence="1">N(6)-L-threonylcarbamoyladenine synthase</fullName>
        <ecNumber evidence="1">2.3.1.234</ecNumber>
    </recommendedName>
</protein>
<dbReference type="GeneID" id="13885974"/>
<dbReference type="AlphaFoldDB" id="H2AP10"/>
<evidence type="ECO:0000256" key="1">
    <source>
        <dbReference type="ARBA" id="ARBA00012156"/>
    </source>
</evidence>
<dbReference type="PANTHER" id="PTHR11735">
    <property type="entry name" value="TRNA N6-ADENOSINE THREONYLCARBAMOYLTRANSFERASE"/>
    <property type="match status" value="1"/>
</dbReference>
<keyword evidence="7" id="KW-0496">Mitochondrion</keyword>
<dbReference type="Pfam" id="PF00814">
    <property type="entry name" value="TsaD"/>
    <property type="match status" value="1"/>
</dbReference>
<dbReference type="EMBL" id="HE650821">
    <property type="protein sequence ID" value="CCF56110.1"/>
    <property type="molecule type" value="Genomic_DNA"/>
</dbReference>
<evidence type="ECO:0000256" key="4">
    <source>
        <dbReference type="ARBA" id="ARBA00022723"/>
    </source>
</evidence>
<dbReference type="InterPro" id="IPR043129">
    <property type="entry name" value="ATPase_NBD"/>
</dbReference>
<keyword evidence="2 7" id="KW-0808">Transferase</keyword>
<dbReference type="SUPFAM" id="SSF53067">
    <property type="entry name" value="Actin-like ATPase domain"/>
    <property type="match status" value="2"/>
</dbReference>
<organism evidence="9 10">
    <name type="scientific">Kazachstania africana (strain ATCC 22294 / BCRC 22015 / CBS 2517 / CECT 1963 / NBRC 1671 / NRRL Y-8276)</name>
    <name type="common">Yeast</name>
    <name type="synonym">Kluyveromyces africanus</name>
    <dbReference type="NCBI Taxonomy" id="1071382"/>
    <lineage>
        <taxon>Eukaryota</taxon>
        <taxon>Fungi</taxon>
        <taxon>Dikarya</taxon>
        <taxon>Ascomycota</taxon>
        <taxon>Saccharomycotina</taxon>
        <taxon>Saccharomycetes</taxon>
        <taxon>Saccharomycetales</taxon>
        <taxon>Saccharomycetaceae</taxon>
        <taxon>Kazachstania</taxon>
    </lineage>
</organism>
<evidence type="ECO:0000256" key="7">
    <source>
        <dbReference type="HAMAP-Rule" id="MF_03179"/>
    </source>
</evidence>
<comment type="cofactor">
    <cofactor evidence="7">
        <name>a divalent metal cation</name>
        <dbReference type="ChEBI" id="CHEBI:60240"/>
    </cofactor>
    <text evidence="7">Binds 1 divalent metal cation per subunit.</text>
</comment>
<comment type="function">
    <text evidence="7">Required for the formation of a threonylcarbamoyl group on adenosine at position 37 (t(6)A37) in mitochondrial tRNAs that read codons beginning with adenine. Probably involved in the transfer of the threonylcarbamoyl moiety of threonylcarbamoyl-AMP (TC-AMP) to the N6 group of A37. Involved in mitochondrial genome maintenance.</text>
</comment>
<keyword evidence="3 7" id="KW-0819">tRNA processing</keyword>
<keyword evidence="4 7" id="KW-0479">Metal-binding</keyword>
<dbReference type="HAMAP" id="MF_01445">
    <property type="entry name" value="TsaD"/>
    <property type="match status" value="1"/>
</dbReference>
<evidence type="ECO:0000256" key="6">
    <source>
        <dbReference type="ARBA" id="ARBA00048117"/>
    </source>
</evidence>
<dbReference type="InterPro" id="IPR000905">
    <property type="entry name" value="Gcp-like_dom"/>
</dbReference>
<dbReference type="GO" id="GO:0005759">
    <property type="term" value="C:mitochondrial matrix"/>
    <property type="evidence" value="ECO:0007669"/>
    <property type="project" value="EnsemblFungi"/>
</dbReference>
<evidence type="ECO:0000256" key="2">
    <source>
        <dbReference type="ARBA" id="ARBA00022679"/>
    </source>
</evidence>
<dbReference type="GO" id="GO:0061711">
    <property type="term" value="F:tRNA N(6)-L-threonylcarbamoyladenine synthase activity"/>
    <property type="evidence" value="ECO:0007669"/>
    <property type="project" value="UniProtKB-EC"/>
</dbReference>
<accession>H2AP10</accession>
<proteinExistence type="inferred from homology"/>
<evidence type="ECO:0000313" key="10">
    <source>
        <dbReference type="Proteomes" id="UP000005220"/>
    </source>
</evidence>
<dbReference type="GO" id="GO:0046872">
    <property type="term" value="F:metal ion binding"/>
    <property type="evidence" value="ECO:0007669"/>
    <property type="project" value="UniProtKB-KW"/>
</dbReference>
<gene>
    <name evidence="9" type="primary">KAFR0A06750</name>
    <name evidence="7" type="synonym">QRI7</name>
    <name evidence="9" type="ORF">KAFR_0A06750</name>
</gene>
<comment type="subunit">
    <text evidence="7">Homodimer.</text>
</comment>
<dbReference type="eggNOG" id="KOG2707">
    <property type="taxonomic scope" value="Eukaryota"/>
</dbReference>